<dbReference type="PROSITE" id="PS50885">
    <property type="entry name" value="HAMP"/>
    <property type="match status" value="1"/>
</dbReference>
<dbReference type="OrthoDB" id="9786919at2"/>
<dbReference type="Pfam" id="PF00672">
    <property type="entry name" value="HAMP"/>
    <property type="match status" value="1"/>
</dbReference>
<name>A0A109IP08_9ACTN</name>
<evidence type="ECO:0000313" key="12">
    <source>
        <dbReference type="EMBL" id="SCG47319.1"/>
    </source>
</evidence>
<evidence type="ECO:0000256" key="9">
    <source>
        <dbReference type="ARBA" id="ARBA00023012"/>
    </source>
</evidence>
<sequence>MSLPSPARRMLLVLGALLLVSPFVTTAAELLLALWREFGPSWCATPELRAPGEDSSFVCVQVFRRPRIPLAVAVTVVLLALLAVGYPAVRWCLRPLRDLVPVIANVGPQNLGHRLRPGPGRDELAVLGRTIDEMMDRIAVGYEAQRRFAADASHELRTPLAVQRTLIEVGLARTLDDAQLALLAAQLLETNERNERLIEGLLVLSESDRGLLTRTPLRLDRIVETVLDAHRARAEEAGVTVVSRLAPRLVAGEQVLLERLVVNLVQNGLKYNRPGGTLEVRVGANPALVVGNTGDDIPPDEVAALFEPFRRRSGRRIDHSGGAGLGLAIARSITRAHEGVIAASSTGRDGLRVQVTFPPVADAPATGADG</sequence>
<evidence type="ECO:0000256" key="7">
    <source>
        <dbReference type="ARBA" id="ARBA00022777"/>
    </source>
</evidence>
<dbReference type="SMART" id="SM00388">
    <property type="entry name" value="HisKA"/>
    <property type="match status" value="1"/>
</dbReference>
<dbReference type="SMART" id="SM00387">
    <property type="entry name" value="HATPase_c"/>
    <property type="match status" value="1"/>
</dbReference>
<dbReference type="PANTHER" id="PTHR45436:SF5">
    <property type="entry name" value="SENSOR HISTIDINE KINASE TRCS"/>
    <property type="match status" value="1"/>
</dbReference>
<keyword evidence="5" id="KW-0808">Transferase</keyword>
<comment type="subcellular location">
    <subcellularLocation>
        <location evidence="2">Cell membrane</location>
    </subcellularLocation>
</comment>
<comment type="catalytic activity">
    <reaction evidence="1">
        <text>ATP + protein L-histidine = ADP + protein N-phospho-L-histidine.</text>
        <dbReference type="EC" id="2.7.13.3"/>
    </reaction>
</comment>
<dbReference type="InterPro" id="IPR004358">
    <property type="entry name" value="Sig_transdc_His_kin-like_C"/>
</dbReference>
<accession>A0A109IP08</accession>
<dbReference type="Gene3D" id="3.30.565.10">
    <property type="entry name" value="Histidine kinase-like ATPase, C-terminal domain"/>
    <property type="match status" value="1"/>
</dbReference>
<keyword evidence="6 11" id="KW-0812">Transmembrane</keyword>
<dbReference type="Pfam" id="PF02518">
    <property type="entry name" value="HATPase_c"/>
    <property type="match status" value="1"/>
</dbReference>
<dbReference type="GO" id="GO:0000155">
    <property type="term" value="F:phosphorelay sensor kinase activity"/>
    <property type="evidence" value="ECO:0007669"/>
    <property type="project" value="InterPro"/>
</dbReference>
<keyword evidence="10 11" id="KW-0472">Membrane</keyword>
<keyword evidence="4" id="KW-0597">Phosphoprotein</keyword>
<dbReference type="CDD" id="cd00082">
    <property type="entry name" value="HisKA"/>
    <property type="match status" value="1"/>
</dbReference>
<dbReference type="EC" id="2.7.13.3" evidence="3"/>
<dbReference type="RefSeq" id="WP_067302391.1">
    <property type="nucleotide sequence ID" value="NZ_LRMV01000009.1"/>
</dbReference>
<evidence type="ECO:0000256" key="1">
    <source>
        <dbReference type="ARBA" id="ARBA00000085"/>
    </source>
</evidence>
<protein>
    <recommendedName>
        <fullName evidence="3">histidine kinase</fullName>
        <ecNumber evidence="3">2.7.13.3</ecNumber>
    </recommendedName>
</protein>
<evidence type="ECO:0000313" key="13">
    <source>
        <dbReference type="Proteomes" id="UP000198226"/>
    </source>
</evidence>
<evidence type="ECO:0000256" key="6">
    <source>
        <dbReference type="ARBA" id="ARBA00022692"/>
    </source>
</evidence>
<keyword evidence="9" id="KW-0902">Two-component regulatory system</keyword>
<evidence type="ECO:0000256" key="11">
    <source>
        <dbReference type="SAM" id="Phobius"/>
    </source>
</evidence>
<dbReference type="AlphaFoldDB" id="A0A109IP08"/>
<keyword evidence="8 11" id="KW-1133">Transmembrane helix</keyword>
<dbReference type="GO" id="GO:0005886">
    <property type="term" value="C:plasma membrane"/>
    <property type="evidence" value="ECO:0007669"/>
    <property type="project" value="UniProtKB-SubCell"/>
</dbReference>
<dbReference type="InterPro" id="IPR003660">
    <property type="entry name" value="HAMP_dom"/>
</dbReference>
<dbReference type="SUPFAM" id="SSF47384">
    <property type="entry name" value="Homodimeric domain of signal transducing histidine kinase"/>
    <property type="match status" value="1"/>
</dbReference>
<keyword evidence="7 12" id="KW-0418">Kinase</keyword>
<dbReference type="SUPFAM" id="SSF55874">
    <property type="entry name" value="ATPase domain of HSP90 chaperone/DNA topoisomerase II/histidine kinase"/>
    <property type="match status" value="1"/>
</dbReference>
<dbReference type="CDD" id="cd06225">
    <property type="entry name" value="HAMP"/>
    <property type="match status" value="1"/>
</dbReference>
<gene>
    <name evidence="12" type="ORF">GA0070623_1457</name>
</gene>
<dbReference type="Gene3D" id="1.10.287.130">
    <property type="match status" value="1"/>
</dbReference>
<evidence type="ECO:0000256" key="3">
    <source>
        <dbReference type="ARBA" id="ARBA00012438"/>
    </source>
</evidence>
<evidence type="ECO:0000256" key="5">
    <source>
        <dbReference type="ARBA" id="ARBA00022679"/>
    </source>
</evidence>
<dbReference type="SUPFAM" id="SSF158472">
    <property type="entry name" value="HAMP domain-like"/>
    <property type="match status" value="1"/>
</dbReference>
<dbReference type="InterPro" id="IPR003594">
    <property type="entry name" value="HATPase_dom"/>
</dbReference>
<evidence type="ECO:0000256" key="8">
    <source>
        <dbReference type="ARBA" id="ARBA00022989"/>
    </source>
</evidence>
<evidence type="ECO:0000256" key="4">
    <source>
        <dbReference type="ARBA" id="ARBA00022553"/>
    </source>
</evidence>
<proteinExistence type="predicted"/>
<dbReference type="InterPro" id="IPR036890">
    <property type="entry name" value="HATPase_C_sf"/>
</dbReference>
<dbReference type="InterPro" id="IPR050428">
    <property type="entry name" value="TCS_sensor_his_kinase"/>
</dbReference>
<dbReference type="InterPro" id="IPR005467">
    <property type="entry name" value="His_kinase_dom"/>
</dbReference>
<dbReference type="PANTHER" id="PTHR45436">
    <property type="entry name" value="SENSOR HISTIDINE KINASE YKOH"/>
    <property type="match status" value="1"/>
</dbReference>
<dbReference type="InterPro" id="IPR036097">
    <property type="entry name" value="HisK_dim/P_sf"/>
</dbReference>
<dbReference type="PRINTS" id="PR00344">
    <property type="entry name" value="BCTRLSENSOR"/>
</dbReference>
<dbReference type="PROSITE" id="PS50109">
    <property type="entry name" value="HIS_KIN"/>
    <property type="match status" value="1"/>
</dbReference>
<organism evidence="12 13">
    <name type="scientific">Micromonospora rifamycinica</name>
    <dbReference type="NCBI Taxonomy" id="291594"/>
    <lineage>
        <taxon>Bacteria</taxon>
        <taxon>Bacillati</taxon>
        <taxon>Actinomycetota</taxon>
        <taxon>Actinomycetes</taxon>
        <taxon>Micromonosporales</taxon>
        <taxon>Micromonosporaceae</taxon>
        <taxon>Micromonospora</taxon>
    </lineage>
</organism>
<feature type="transmembrane region" description="Helical" evidence="11">
    <location>
        <begin position="70"/>
        <end position="89"/>
    </location>
</feature>
<dbReference type="Gene3D" id="6.10.340.10">
    <property type="match status" value="1"/>
</dbReference>
<dbReference type="InterPro" id="IPR003661">
    <property type="entry name" value="HisK_dim/P_dom"/>
</dbReference>
<evidence type="ECO:0000256" key="2">
    <source>
        <dbReference type="ARBA" id="ARBA00004236"/>
    </source>
</evidence>
<reference evidence="13" key="1">
    <citation type="submission" date="2016-06" db="EMBL/GenBank/DDBJ databases">
        <authorList>
            <person name="Varghese N."/>
            <person name="Submissions Spin"/>
        </authorList>
    </citation>
    <scope>NUCLEOTIDE SEQUENCE [LARGE SCALE GENOMIC DNA]</scope>
    <source>
        <strain evidence="13">DSM 44983</strain>
    </source>
</reference>
<dbReference type="EMBL" id="LT607752">
    <property type="protein sequence ID" value="SCG47319.1"/>
    <property type="molecule type" value="Genomic_DNA"/>
</dbReference>
<dbReference type="Pfam" id="PF00512">
    <property type="entry name" value="HisKA"/>
    <property type="match status" value="1"/>
</dbReference>
<dbReference type="Proteomes" id="UP000198226">
    <property type="component" value="Chromosome I"/>
</dbReference>
<evidence type="ECO:0000256" key="10">
    <source>
        <dbReference type="ARBA" id="ARBA00023136"/>
    </source>
</evidence>
<dbReference type="SMART" id="SM00304">
    <property type="entry name" value="HAMP"/>
    <property type="match status" value="1"/>
</dbReference>
<keyword evidence="13" id="KW-1185">Reference proteome</keyword>